<dbReference type="Proteomes" id="UP000460435">
    <property type="component" value="Unassembled WGS sequence"/>
</dbReference>
<evidence type="ECO:0008006" key="4">
    <source>
        <dbReference type="Google" id="ProtNLM"/>
    </source>
</evidence>
<comment type="caution">
    <text evidence="2">The sequence shown here is derived from an EMBL/GenBank/DDBJ whole genome shotgun (WGS) entry which is preliminary data.</text>
</comment>
<gene>
    <name evidence="2" type="ORF">F7O44_05870</name>
</gene>
<keyword evidence="3" id="KW-1185">Reference proteome</keyword>
<name>A0A7K3LZX2_9ACTN</name>
<evidence type="ECO:0000256" key="1">
    <source>
        <dbReference type="SAM" id="MobiDB-lite"/>
    </source>
</evidence>
<dbReference type="Gene3D" id="3.30.530.20">
    <property type="match status" value="1"/>
</dbReference>
<protein>
    <recommendedName>
        <fullName evidence="4">SRPBCC domain-containing protein</fullName>
    </recommendedName>
</protein>
<reference evidence="2 3" key="1">
    <citation type="submission" date="2019-11" db="EMBL/GenBank/DDBJ databases">
        <authorList>
            <person name="Li X.-J."/>
            <person name="Feng X.-M."/>
        </authorList>
    </citation>
    <scope>NUCLEOTIDE SEQUENCE [LARGE SCALE GENOMIC DNA]</scope>
    <source>
        <strain evidence="2 3">XMNu-373</strain>
    </source>
</reference>
<dbReference type="InterPro" id="IPR023393">
    <property type="entry name" value="START-like_dom_sf"/>
</dbReference>
<feature type="region of interest" description="Disordered" evidence="1">
    <location>
        <begin position="1"/>
        <end position="24"/>
    </location>
</feature>
<proteinExistence type="predicted"/>
<dbReference type="EMBL" id="WLZY01000001">
    <property type="protein sequence ID" value="NDL56595.1"/>
    <property type="molecule type" value="Genomic_DNA"/>
</dbReference>
<accession>A0A7K3LZX2</accession>
<organism evidence="2 3">
    <name type="scientific">Phytoactinopolyspora mesophila</name>
    <dbReference type="NCBI Taxonomy" id="2650750"/>
    <lineage>
        <taxon>Bacteria</taxon>
        <taxon>Bacillati</taxon>
        <taxon>Actinomycetota</taxon>
        <taxon>Actinomycetes</taxon>
        <taxon>Jiangellales</taxon>
        <taxon>Jiangellaceae</taxon>
        <taxon>Phytoactinopolyspora</taxon>
    </lineage>
</organism>
<dbReference type="AlphaFoldDB" id="A0A7K3LZX2"/>
<dbReference type="SUPFAM" id="SSF55961">
    <property type="entry name" value="Bet v1-like"/>
    <property type="match status" value="1"/>
</dbReference>
<sequence>MIEIGSKARKLPAPPPAVWDSLTHPRRPGARPWLNLLPDEVEPRVLEAEAPERVVWSSLWTHRPDDQIHLALTPVGTETSLRFTLLTPGEMPDQSQAGHLRRRLNVLLFADLRFSYGQ</sequence>
<dbReference type="RefSeq" id="WP_162449151.1">
    <property type="nucleotide sequence ID" value="NZ_WLZY01000001.1"/>
</dbReference>
<evidence type="ECO:0000313" key="3">
    <source>
        <dbReference type="Proteomes" id="UP000460435"/>
    </source>
</evidence>
<evidence type="ECO:0000313" key="2">
    <source>
        <dbReference type="EMBL" id="NDL56595.1"/>
    </source>
</evidence>